<reference evidence="2 3" key="1">
    <citation type="submission" date="2020-08" db="EMBL/GenBank/DDBJ databases">
        <authorList>
            <person name="Seo M.-J."/>
        </authorList>
    </citation>
    <scope>NUCLEOTIDE SEQUENCE [LARGE SCALE GENOMIC DNA]</scope>
    <source>
        <strain evidence="2 3">MBLA0160</strain>
    </source>
</reference>
<evidence type="ECO:0000256" key="1">
    <source>
        <dbReference type="SAM" id="MobiDB-lite"/>
    </source>
</evidence>
<sequence>MAETEFVDDAADTGTDLTGGSVSQVSAHRSSPDRMVLVEADNSDGWIALDADAATSIER</sequence>
<protein>
    <submittedName>
        <fullName evidence="2">Uncharacterized protein</fullName>
    </submittedName>
</protein>
<name>A0A7J9SGS7_9EURY</name>
<dbReference type="EMBL" id="JACKXD010000001">
    <property type="protein sequence ID" value="MBB6645349.1"/>
    <property type="molecule type" value="Genomic_DNA"/>
</dbReference>
<dbReference type="RefSeq" id="WP_185192041.1">
    <property type="nucleotide sequence ID" value="NZ_JACKXD010000001.1"/>
</dbReference>
<organism evidence="2 3">
    <name type="scientific">Halobellus ruber</name>
    <dbReference type="NCBI Taxonomy" id="2761102"/>
    <lineage>
        <taxon>Archaea</taxon>
        <taxon>Methanobacteriati</taxon>
        <taxon>Methanobacteriota</taxon>
        <taxon>Stenosarchaea group</taxon>
        <taxon>Halobacteria</taxon>
        <taxon>Halobacteriales</taxon>
        <taxon>Haloferacaceae</taxon>
        <taxon>Halobellus</taxon>
    </lineage>
</organism>
<proteinExistence type="predicted"/>
<keyword evidence="3" id="KW-1185">Reference proteome</keyword>
<gene>
    <name evidence="2" type="ORF">H5V44_03390</name>
</gene>
<accession>A0A7J9SGS7</accession>
<evidence type="ECO:0000313" key="3">
    <source>
        <dbReference type="Proteomes" id="UP000546257"/>
    </source>
</evidence>
<feature type="region of interest" description="Disordered" evidence="1">
    <location>
        <begin position="1"/>
        <end position="32"/>
    </location>
</feature>
<dbReference type="AlphaFoldDB" id="A0A7J9SGS7"/>
<dbReference type="Proteomes" id="UP000546257">
    <property type="component" value="Unassembled WGS sequence"/>
</dbReference>
<feature type="compositionally biased region" description="Acidic residues" evidence="1">
    <location>
        <begin position="1"/>
        <end position="11"/>
    </location>
</feature>
<comment type="caution">
    <text evidence="2">The sequence shown here is derived from an EMBL/GenBank/DDBJ whole genome shotgun (WGS) entry which is preliminary data.</text>
</comment>
<evidence type="ECO:0000313" key="2">
    <source>
        <dbReference type="EMBL" id="MBB6645349.1"/>
    </source>
</evidence>